<dbReference type="OrthoDB" id="9801799at2"/>
<evidence type="ECO:0000313" key="6">
    <source>
        <dbReference type="EMBL" id="SDV48806.1"/>
    </source>
</evidence>
<dbReference type="Gene3D" id="3.90.76.10">
    <property type="entry name" value="Dipeptide-binding Protein, Domain 1"/>
    <property type="match status" value="1"/>
</dbReference>
<dbReference type="RefSeq" id="WP_091908540.1">
    <property type="nucleotide sequence ID" value="NZ_FNLO01000006.1"/>
</dbReference>
<dbReference type="GO" id="GO:0030288">
    <property type="term" value="C:outer membrane-bounded periplasmic space"/>
    <property type="evidence" value="ECO:0007669"/>
    <property type="project" value="UniProtKB-ARBA"/>
</dbReference>
<evidence type="ECO:0000256" key="4">
    <source>
        <dbReference type="SAM" id="SignalP"/>
    </source>
</evidence>
<accession>A0A1H2PPT1</accession>
<dbReference type="Pfam" id="PF00496">
    <property type="entry name" value="SBP_bac_5"/>
    <property type="match status" value="1"/>
</dbReference>
<reference evidence="7" key="1">
    <citation type="submission" date="2016-09" db="EMBL/GenBank/DDBJ databases">
        <authorList>
            <person name="Varghese N."/>
            <person name="Submissions S."/>
        </authorList>
    </citation>
    <scope>NUCLEOTIDE SEQUENCE [LARGE SCALE GENOMIC DNA]</scope>
    <source>
        <strain evidence="7">JS23</strain>
    </source>
</reference>
<dbReference type="CDD" id="cd08498">
    <property type="entry name" value="PBP2_NikA_DppA_OppA_like_2"/>
    <property type="match status" value="1"/>
</dbReference>
<dbReference type="Proteomes" id="UP000243719">
    <property type="component" value="Unassembled WGS sequence"/>
</dbReference>
<sequence>MQTGRFRKAAANVLVATALVASASSGVQAAPAGSLNIGLGGAVTTIDPHFFNATPNQVIAHCLFDRLTERSPSGRLEPGLALSWKAVTPTVWEMKLRPNVKWSDGKPFTADDVLFTINRARNVPNSPGGFSGFLRDIAKAERVDDLTLRLVTPAPAPNLPAQLAFVAIVSRHAGEGASTDDYNAGRKTIGTGPYKLVKYVPGDRVELERNDAWWGPKQPWQTVTFRLIPNPAARVSALLAGGVDVIDDVPPADLPNLSKNKAVHVASIPGMRLIFLALNFKAKTGSKWATDTDGKPLAKNPMLDRRVRLALSESINRTAIADRLMQKTAVATGQWLPPGAYSYANSVKVPPYDVGEAKKLLAEAGFPQGFKLTLQTPNDRYPNDAGVAQAVAQMWSRIGVQTTVDARPWNVYQRERDDYMAALWGWGSPTLEAGYLLSNVLETPDKSKGHGVFNFGNYSNPQLDSLTDKAMSTLDDGTREKLLVEAVEMASRDVAMIPLLQMSNFWATRVGYVMTPRMDERTLPINVAPEAAK</sequence>
<feature type="domain" description="Solute-binding protein family 5" evidence="5">
    <location>
        <begin position="76"/>
        <end position="444"/>
    </location>
</feature>
<gene>
    <name evidence="6" type="ORF">SAMN05216551_10678</name>
</gene>
<dbReference type="InterPro" id="IPR030678">
    <property type="entry name" value="Peptide/Ni-bd"/>
</dbReference>
<keyword evidence="2" id="KW-0813">Transport</keyword>
<proteinExistence type="inferred from homology"/>
<dbReference type="STRING" id="1770053.SAMN05216551_10678"/>
<dbReference type="GO" id="GO:0015833">
    <property type="term" value="P:peptide transport"/>
    <property type="evidence" value="ECO:0007669"/>
    <property type="project" value="TreeGrafter"/>
</dbReference>
<dbReference type="PIRSF" id="PIRSF002741">
    <property type="entry name" value="MppA"/>
    <property type="match status" value="1"/>
</dbReference>
<protein>
    <submittedName>
        <fullName evidence="6">Peptide/nickel transport system substrate-binding protein</fullName>
    </submittedName>
</protein>
<dbReference type="PANTHER" id="PTHR30290">
    <property type="entry name" value="PERIPLASMIC BINDING COMPONENT OF ABC TRANSPORTER"/>
    <property type="match status" value="1"/>
</dbReference>
<evidence type="ECO:0000313" key="7">
    <source>
        <dbReference type="Proteomes" id="UP000243719"/>
    </source>
</evidence>
<dbReference type="PANTHER" id="PTHR30290:SF9">
    <property type="entry name" value="OLIGOPEPTIDE-BINDING PROTEIN APPA"/>
    <property type="match status" value="1"/>
</dbReference>
<dbReference type="InterPro" id="IPR039424">
    <property type="entry name" value="SBP_5"/>
</dbReference>
<name>A0A1H2PPT1_9BURK</name>
<keyword evidence="3 4" id="KW-0732">Signal</keyword>
<dbReference type="GO" id="GO:1904680">
    <property type="term" value="F:peptide transmembrane transporter activity"/>
    <property type="evidence" value="ECO:0007669"/>
    <property type="project" value="TreeGrafter"/>
</dbReference>
<dbReference type="Gene3D" id="3.40.190.10">
    <property type="entry name" value="Periplasmic binding protein-like II"/>
    <property type="match status" value="1"/>
</dbReference>
<dbReference type="Gene3D" id="3.10.105.10">
    <property type="entry name" value="Dipeptide-binding Protein, Domain 3"/>
    <property type="match status" value="1"/>
</dbReference>
<feature type="chain" id="PRO_5017466453" evidence="4">
    <location>
        <begin position="30"/>
        <end position="533"/>
    </location>
</feature>
<evidence type="ECO:0000256" key="1">
    <source>
        <dbReference type="ARBA" id="ARBA00005695"/>
    </source>
</evidence>
<comment type="similarity">
    <text evidence="1">Belongs to the bacterial solute-binding protein 5 family.</text>
</comment>
<evidence type="ECO:0000259" key="5">
    <source>
        <dbReference type="Pfam" id="PF00496"/>
    </source>
</evidence>
<dbReference type="AlphaFoldDB" id="A0A1H2PPT1"/>
<dbReference type="EMBL" id="FNLO01000006">
    <property type="protein sequence ID" value="SDV48806.1"/>
    <property type="molecule type" value="Genomic_DNA"/>
</dbReference>
<dbReference type="SUPFAM" id="SSF53850">
    <property type="entry name" value="Periplasmic binding protein-like II"/>
    <property type="match status" value="1"/>
</dbReference>
<evidence type="ECO:0000256" key="3">
    <source>
        <dbReference type="ARBA" id="ARBA00022729"/>
    </source>
</evidence>
<evidence type="ECO:0000256" key="2">
    <source>
        <dbReference type="ARBA" id="ARBA00022448"/>
    </source>
</evidence>
<dbReference type="InterPro" id="IPR000914">
    <property type="entry name" value="SBP_5_dom"/>
</dbReference>
<dbReference type="GO" id="GO:0043190">
    <property type="term" value="C:ATP-binding cassette (ABC) transporter complex"/>
    <property type="evidence" value="ECO:0007669"/>
    <property type="project" value="InterPro"/>
</dbReference>
<organism evidence="6 7">
    <name type="scientific">Chitinasiproducens palmae</name>
    <dbReference type="NCBI Taxonomy" id="1770053"/>
    <lineage>
        <taxon>Bacteria</taxon>
        <taxon>Pseudomonadati</taxon>
        <taxon>Pseudomonadota</taxon>
        <taxon>Betaproteobacteria</taxon>
        <taxon>Burkholderiales</taxon>
        <taxon>Burkholderiaceae</taxon>
        <taxon>Chitinasiproducens</taxon>
    </lineage>
</organism>
<keyword evidence="7" id="KW-1185">Reference proteome</keyword>
<feature type="signal peptide" evidence="4">
    <location>
        <begin position="1"/>
        <end position="29"/>
    </location>
</feature>